<sequence>MKYNLEFLDLIHNCFRINHFEIQKTGYHKFLCASILHFVLLVQGIPKLFGSLDVVVHIIQRI</sequence>
<protein>
    <submittedName>
        <fullName evidence="1">Uncharacterized protein</fullName>
    </submittedName>
</protein>
<dbReference type="AlphaFoldDB" id="A0A9K3HPV6"/>
<reference evidence="1" key="1">
    <citation type="journal article" date="2017" name="Nature">
        <title>The sunflower genome provides insights into oil metabolism, flowering and Asterid evolution.</title>
        <authorList>
            <person name="Badouin H."/>
            <person name="Gouzy J."/>
            <person name="Grassa C.J."/>
            <person name="Murat F."/>
            <person name="Staton S.E."/>
            <person name="Cottret L."/>
            <person name="Lelandais-Briere C."/>
            <person name="Owens G.L."/>
            <person name="Carrere S."/>
            <person name="Mayjonade B."/>
            <person name="Legrand L."/>
            <person name="Gill N."/>
            <person name="Kane N.C."/>
            <person name="Bowers J.E."/>
            <person name="Hubner S."/>
            <person name="Bellec A."/>
            <person name="Berard A."/>
            <person name="Berges H."/>
            <person name="Blanchet N."/>
            <person name="Boniface M.C."/>
            <person name="Brunel D."/>
            <person name="Catrice O."/>
            <person name="Chaidir N."/>
            <person name="Claudel C."/>
            <person name="Donnadieu C."/>
            <person name="Faraut T."/>
            <person name="Fievet G."/>
            <person name="Helmstetter N."/>
            <person name="King M."/>
            <person name="Knapp S.J."/>
            <person name="Lai Z."/>
            <person name="Le Paslier M.C."/>
            <person name="Lippi Y."/>
            <person name="Lorenzon L."/>
            <person name="Mandel J.R."/>
            <person name="Marage G."/>
            <person name="Marchand G."/>
            <person name="Marquand E."/>
            <person name="Bret-Mestries E."/>
            <person name="Morien E."/>
            <person name="Nambeesan S."/>
            <person name="Nguyen T."/>
            <person name="Pegot-Espagnet P."/>
            <person name="Pouilly N."/>
            <person name="Raftis F."/>
            <person name="Sallet E."/>
            <person name="Schiex T."/>
            <person name="Thomas J."/>
            <person name="Vandecasteele C."/>
            <person name="Vares D."/>
            <person name="Vear F."/>
            <person name="Vautrin S."/>
            <person name="Crespi M."/>
            <person name="Mangin B."/>
            <person name="Burke J.M."/>
            <person name="Salse J."/>
            <person name="Munos S."/>
            <person name="Vincourt P."/>
            <person name="Rieseberg L.H."/>
            <person name="Langlade N.B."/>
        </authorList>
    </citation>
    <scope>NUCLEOTIDE SEQUENCE</scope>
    <source>
        <tissue evidence="1">Leaves</tissue>
    </source>
</reference>
<dbReference type="Gramene" id="mRNA:HanXRQr2_Chr11g0490651">
    <property type="protein sequence ID" value="CDS:HanXRQr2_Chr11g0490651.1"/>
    <property type="gene ID" value="HanXRQr2_Chr11g0490651"/>
</dbReference>
<keyword evidence="2" id="KW-1185">Reference proteome</keyword>
<evidence type="ECO:0000313" key="2">
    <source>
        <dbReference type="Proteomes" id="UP000215914"/>
    </source>
</evidence>
<dbReference type="EMBL" id="MNCJ02000326">
    <property type="protein sequence ID" value="KAF5782025.1"/>
    <property type="molecule type" value="Genomic_DNA"/>
</dbReference>
<comment type="caution">
    <text evidence="1">The sequence shown here is derived from an EMBL/GenBank/DDBJ whole genome shotgun (WGS) entry which is preliminary data.</text>
</comment>
<accession>A0A9K3HPV6</accession>
<name>A0A9K3HPV6_HELAN</name>
<reference evidence="1" key="2">
    <citation type="submission" date="2020-06" db="EMBL/GenBank/DDBJ databases">
        <title>Helianthus annuus Genome sequencing and assembly Release 2.</title>
        <authorList>
            <person name="Gouzy J."/>
            <person name="Langlade N."/>
            <person name="Munos S."/>
        </authorList>
    </citation>
    <scope>NUCLEOTIDE SEQUENCE</scope>
    <source>
        <tissue evidence="1">Leaves</tissue>
    </source>
</reference>
<proteinExistence type="predicted"/>
<evidence type="ECO:0000313" key="1">
    <source>
        <dbReference type="EMBL" id="KAF5782025.1"/>
    </source>
</evidence>
<organism evidence="1 2">
    <name type="scientific">Helianthus annuus</name>
    <name type="common">Common sunflower</name>
    <dbReference type="NCBI Taxonomy" id="4232"/>
    <lineage>
        <taxon>Eukaryota</taxon>
        <taxon>Viridiplantae</taxon>
        <taxon>Streptophyta</taxon>
        <taxon>Embryophyta</taxon>
        <taxon>Tracheophyta</taxon>
        <taxon>Spermatophyta</taxon>
        <taxon>Magnoliopsida</taxon>
        <taxon>eudicotyledons</taxon>
        <taxon>Gunneridae</taxon>
        <taxon>Pentapetalae</taxon>
        <taxon>asterids</taxon>
        <taxon>campanulids</taxon>
        <taxon>Asterales</taxon>
        <taxon>Asteraceae</taxon>
        <taxon>Asteroideae</taxon>
        <taxon>Heliantheae alliance</taxon>
        <taxon>Heliantheae</taxon>
        <taxon>Helianthus</taxon>
    </lineage>
</organism>
<dbReference type="Proteomes" id="UP000215914">
    <property type="component" value="Unassembled WGS sequence"/>
</dbReference>
<gene>
    <name evidence="1" type="ORF">HanXRQr2_Chr11g0490651</name>
</gene>